<proteinExistence type="predicted"/>
<protein>
    <recommendedName>
        <fullName evidence="1">BPG-independent PGAM N-terminal domain-containing protein</fullName>
    </recommendedName>
</protein>
<organism evidence="2 3">
    <name type="scientific">Candidatus Magasanikbacteria bacterium CG10_big_fil_rev_8_21_14_0_10_47_10</name>
    <dbReference type="NCBI Taxonomy" id="1974652"/>
    <lineage>
        <taxon>Bacteria</taxon>
        <taxon>Candidatus Magasanikiibacteriota</taxon>
    </lineage>
</organism>
<dbReference type="Pfam" id="PF06415">
    <property type="entry name" value="iPGM_N"/>
    <property type="match status" value="1"/>
</dbReference>
<comment type="caution">
    <text evidence="2">The sequence shown here is derived from an EMBL/GenBank/DDBJ whole genome shotgun (WGS) entry which is preliminary data.</text>
</comment>
<evidence type="ECO:0000259" key="1">
    <source>
        <dbReference type="Pfam" id="PF06415"/>
    </source>
</evidence>
<evidence type="ECO:0000313" key="2">
    <source>
        <dbReference type="EMBL" id="PIR74698.1"/>
    </source>
</evidence>
<dbReference type="Gene3D" id="3.40.1450.10">
    <property type="entry name" value="BPG-independent phosphoglycerate mutase, domain B"/>
    <property type="match status" value="1"/>
</dbReference>
<dbReference type="GO" id="GO:0004619">
    <property type="term" value="F:phosphoglycerate mutase activity"/>
    <property type="evidence" value="ECO:0007669"/>
    <property type="project" value="InterPro"/>
</dbReference>
<dbReference type="SUPFAM" id="SSF64158">
    <property type="entry name" value="2,3-Bisphosphoglycerate-independent phosphoglycerate mutase, substrate-binding domain"/>
    <property type="match status" value="1"/>
</dbReference>
<reference evidence="3" key="1">
    <citation type="submission" date="2017-09" db="EMBL/GenBank/DDBJ databases">
        <title>Depth-based differentiation of microbial function through sediment-hosted aquifers and enrichment of novel symbionts in the deep terrestrial subsurface.</title>
        <authorList>
            <person name="Probst A.J."/>
            <person name="Ladd B."/>
            <person name="Jarett J.K."/>
            <person name="Geller-Mcgrath D.E."/>
            <person name="Sieber C.M.K."/>
            <person name="Emerson J.B."/>
            <person name="Anantharaman K."/>
            <person name="Thomas B.C."/>
            <person name="Malmstrom R."/>
            <person name="Stieglmeier M."/>
            <person name="Klingl A."/>
            <person name="Woyke T."/>
            <person name="Ryan C.M."/>
            <person name="Banfield J.F."/>
        </authorList>
    </citation>
    <scope>NUCLEOTIDE SEQUENCE [LARGE SCALE GENOMIC DNA]</scope>
</reference>
<accession>A0A2H0TRC7</accession>
<feature type="non-terminal residue" evidence="2">
    <location>
        <position position="46"/>
    </location>
</feature>
<dbReference type="Proteomes" id="UP000230154">
    <property type="component" value="Unassembled WGS sequence"/>
</dbReference>
<gene>
    <name evidence="2" type="ORF">COU35_01340</name>
</gene>
<dbReference type="InterPro" id="IPR011258">
    <property type="entry name" value="BPG-indep_PGM_N"/>
</dbReference>
<dbReference type="GO" id="GO:0030145">
    <property type="term" value="F:manganese ion binding"/>
    <property type="evidence" value="ECO:0007669"/>
    <property type="project" value="InterPro"/>
</dbReference>
<evidence type="ECO:0000313" key="3">
    <source>
        <dbReference type="Proteomes" id="UP000230154"/>
    </source>
</evidence>
<dbReference type="AlphaFoldDB" id="A0A2H0TRC7"/>
<dbReference type="InterPro" id="IPR036646">
    <property type="entry name" value="PGAM_B_sf"/>
</dbReference>
<dbReference type="GO" id="GO:0006007">
    <property type="term" value="P:glucose catabolic process"/>
    <property type="evidence" value="ECO:0007669"/>
    <property type="project" value="InterPro"/>
</dbReference>
<feature type="domain" description="BPG-independent PGAM N-terminal" evidence="1">
    <location>
        <begin position="5"/>
        <end position="42"/>
    </location>
</feature>
<name>A0A2H0TRC7_9BACT</name>
<sequence>MFPGQKIASIMGRLYAMDRNKMWERTEKAYGLITEGKGDCAADDPE</sequence>
<dbReference type="EMBL" id="PFCB01000010">
    <property type="protein sequence ID" value="PIR74698.1"/>
    <property type="molecule type" value="Genomic_DNA"/>
</dbReference>
<dbReference type="GO" id="GO:0005737">
    <property type="term" value="C:cytoplasm"/>
    <property type="evidence" value="ECO:0007669"/>
    <property type="project" value="InterPro"/>
</dbReference>